<dbReference type="InterPro" id="IPR025645">
    <property type="entry name" value="DUF4349"/>
</dbReference>
<feature type="domain" description="DUF4349" evidence="4">
    <location>
        <begin position="68"/>
        <end position="286"/>
    </location>
</feature>
<feature type="transmembrane region" description="Helical" evidence="3">
    <location>
        <begin position="263"/>
        <end position="290"/>
    </location>
</feature>
<feature type="coiled-coil region" evidence="1">
    <location>
        <begin position="193"/>
        <end position="220"/>
    </location>
</feature>
<organism evidence="5 6">
    <name type="scientific">Nostocoides vanveenii</name>
    <dbReference type="NCBI Taxonomy" id="330835"/>
    <lineage>
        <taxon>Bacteria</taxon>
        <taxon>Bacillati</taxon>
        <taxon>Actinomycetota</taxon>
        <taxon>Actinomycetes</taxon>
        <taxon>Micrococcales</taxon>
        <taxon>Intrasporangiaceae</taxon>
        <taxon>Nostocoides</taxon>
    </lineage>
</organism>
<proteinExistence type="predicted"/>
<dbReference type="RefSeq" id="WP_344064031.1">
    <property type="nucleotide sequence ID" value="NZ_BAAAPN010000034.1"/>
</dbReference>
<comment type="caution">
    <text evidence="5">The sequence shown here is derived from an EMBL/GenBank/DDBJ whole genome shotgun (WGS) entry which is preliminary data.</text>
</comment>
<dbReference type="Pfam" id="PF14257">
    <property type="entry name" value="DUF4349"/>
    <property type="match status" value="1"/>
</dbReference>
<sequence>MMTSRIARATLALSLAGTIGILGGCSGGGSSGAVATSGAAGPAPAEVGVARGAAGDKAESSSVAVDAQKLTRTATLSLQVDDVGKATAQVRAINVAAAGYVLSENIGTTGTETDERAGISPTTYAALVISVPTDKLDATLDELQRIGTVLDRRSQTENVTGEYVDVQARVVTMKKSVARIQDLIDKTDDIDQLVKLERELSSRQAELEAIEARLQELDRSTSRSPITINLTTDPSLIDSALSNPATGFTGGLKAGWKAFVGSLAALFTIVGAVLPFALLGAVLAVPIVYIRRRLQARRAARPPKVTQRNTSAPLPDPMA</sequence>
<keyword evidence="3" id="KW-0472">Membrane</keyword>
<gene>
    <name evidence="5" type="ORF">GCM10009810_13940</name>
</gene>
<dbReference type="EMBL" id="BAAAPN010000034">
    <property type="protein sequence ID" value="GAA1755377.1"/>
    <property type="molecule type" value="Genomic_DNA"/>
</dbReference>
<keyword evidence="6" id="KW-1185">Reference proteome</keyword>
<name>A0ABN2KG85_9MICO</name>
<reference evidence="5 6" key="1">
    <citation type="journal article" date="2019" name="Int. J. Syst. Evol. Microbiol.">
        <title>The Global Catalogue of Microorganisms (GCM) 10K type strain sequencing project: providing services to taxonomists for standard genome sequencing and annotation.</title>
        <authorList>
            <consortium name="The Broad Institute Genomics Platform"/>
            <consortium name="The Broad Institute Genome Sequencing Center for Infectious Disease"/>
            <person name="Wu L."/>
            <person name="Ma J."/>
        </authorList>
    </citation>
    <scope>NUCLEOTIDE SEQUENCE [LARGE SCALE GENOMIC DNA]</scope>
    <source>
        <strain evidence="5 6">JCM 15591</strain>
    </source>
</reference>
<keyword evidence="3" id="KW-0812">Transmembrane</keyword>
<feature type="region of interest" description="Disordered" evidence="2">
    <location>
        <begin position="300"/>
        <end position="319"/>
    </location>
</feature>
<accession>A0ABN2KG85</accession>
<evidence type="ECO:0000256" key="2">
    <source>
        <dbReference type="SAM" id="MobiDB-lite"/>
    </source>
</evidence>
<protein>
    <submittedName>
        <fullName evidence="5">DUF4349 domain-containing protein</fullName>
    </submittedName>
</protein>
<evidence type="ECO:0000256" key="3">
    <source>
        <dbReference type="SAM" id="Phobius"/>
    </source>
</evidence>
<keyword evidence="1" id="KW-0175">Coiled coil</keyword>
<evidence type="ECO:0000259" key="4">
    <source>
        <dbReference type="Pfam" id="PF14257"/>
    </source>
</evidence>
<evidence type="ECO:0000256" key="1">
    <source>
        <dbReference type="SAM" id="Coils"/>
    </source>
</evidence>
<dbReference type="PROSITE" id="PS51257">
    <property type="entry name" value="PROKAR_LIPOPROTEIN"/>
    <property type="match status" value="1"/>
</dbReference>
<dbReference type="Proteomes" id="UP001501475">
    <property type="component" value="Unassembled WGS sequence"/>
</dbReference>
<evidence type="ECO:0000313" key="5">
    <source>
        <dbReference type="EMBL" id="GAA1755377.1"/>
    </source>
</evidence>
<evidence type="ECO:0000313" key="6">
    <source>
        <dbReference type="Proteomes" id="UP001501475"/>
    </source>
</evidence>
<keyword evidence="3" id="KW-1133">Transmembrane helix</keyword>